<name>A0A1G8ID93_9NOCA</name>
<keyword evidence="9" id="KW-1185">Reference proteome</keyword>
<keyword evidence="4 6" id="KW-1133">Transmembrane helix</keyword>
<dbReference type="Pfam" id="PF13396">
    <property type="entry name" value="PLDc_N"/>
    <property type="match status" value="1"/>
</dbReference>
<evidence type="ECO:0000313" key="9">
    <source>
        <dbReference type="Proteomes" id="UP000183263"/>
    </source>
</evidence>
<comment type="subcellular location">
    <subcellularLocation>
        <location evidence="1">Cell membrane</location>
        <topology evidence="1">Multi-pass membrane protein</topology>
    </subcellularLocation>
</comment>
<feature type="domain" description="Cardiolipin synthase N-terminal" evidence="7">
    <location>
        <begin position="25"/>
        <end position="66"/>
    </location>
</feature>
<evidence type="ECO:0000256" key="3">
    <source>
        <dbReference type="ARBA" id="ARBA00022692"/>
    </source>
</evidence>
<keyword evidence="3 6" id="KW-0812">Transmembrane</keyword>
<keyword evidence="5 6" id="KW-0472">Membrane</keyword>
<gene>
    <name evidence="8" type="ORF">SAMN05444695_105242</name>
</gene>
<dbReference type="InterPro" id="IPR027379">
    <property type="entry name" value="CLS_N"/>
</dbReference>
<sequence length="137" mass="14988">MDYIDSFWDVLWIIIVTFAFVAYLILLFAIISDLFRDSKSSGWAKAAWVIFLFILPLITALVYLIVKGDGMAKRYESAAKQAKSEQDSYIREVAGTTPTAEIANAKALLDSGTITQAEFDSLKAHALSKTSGTAPAS</sequence>
<evidence type="ECO:0000259" key="7">
    <source>
        <dbReference type="Pfam" id="PF13396"/>
    </source>
</evidence>
<feature type="transmembrane region" description="Helical" evidence="6">
    <location>
        <begin position="7"/>
        <end position="31"/>
    </location>
</feature>
<evidence type="ECO:0000256" key="4">
    <source>
        <dbReference type="ARBA" id="ARBA00022989"/>
    </source>
</evidence>
<dbReference type="Proteomes" id="UP000183263">
    <property type="component" value="Unassembled WGS sequence"/>
</dbReference>
<dbReference type="GO" id="GO:0005886">
    <property type="term" value="C:plasma membrane"/>
    <property type="evidence" value="ECO:0007669"/>
    <property type="project" value="UniProtKB-SubCell"/>
</dbReference>
<proteinExistence type="predicted"/>
<protein>
    <submittedName>
        <fullName evidence="8">Phospholipase_D-nuclease N-terminal</fullName>
    </submittedName>
</protein>
<reference evidence="8 9" key="1">
    <citation type="submission" date="2016-10" db="EMBL/GenBank/DDBJ databases">
        <authorList>
            <person name="de Groot N.N."/>
        </authorList>
    </citation>
    <scope>NUCLEOTIDE SEQUENCE [LARGE SCALE GENOMIC DNA]</scope>
    <source>
        <strain evidence="8 9">DSM 44892</strain>
    </source>
</reference>
<feature type="transmembrane region" description="Helical" evidence="6">
    <location>
        <begin position="43"/>
        <end position="66"/>
    </location>
</feature>
<evidence type="ECO:0000256" key="2">
    <source>
        <dbReference type="ARBA" id="ARBA00022475"/>
    </source>
</evidence>
<accession>A0A1G8ID93</accession>
<keyword evidence="2" id="KW-1003">Cell membrane</keyword>
<dbReference type="AlphaFoldDB" id="A0A1G8ID93"/>
<evidence type="ECO:0000313" key="8">
    <source>
        <dbReference type="EMBL" id="SDI16895.1"/>
    </source>
</evidence>
<evidence type="ECO:0000256" key="1">
    <source>
        <dbReference type="ARBA" id="ARBA00004651"/>
    </source>
</evidence>
<evidence type="ECO:0000256" key="6">
    <source>
        <dbReference type="SAM" id="Phobius"/>
    </source>
</evidence>
<dbReference type="EMBL" id="FNDN01000005">
    <property type="protein sequence ID" value="SDI16895.1"/>
    <property type="molecule type" value="Genomic_DNA"/>
</dbReference>
<evidence type="ECO:0000256" key="5">
    <source>
        <dbReference type="ARBA" id="ARBA00023136"/>
    </source>
</evidence>
<dbReference type="OrthoDB" id="7596142at2"/>
<organism evidence="8 9">
    <name type="scientific">Rhodococcus triatomae</name>
    <dbReference type="NCBI Taxonomy" id="300028"/>
    <lineage>
        <taxon>Bacteria</taxon>
        <taxon>Bacillati</taxon>
        <taxon>Actinomycetota</taxon>
        <taxon>Actinomycetes</taxon>
        <taxon>Mycobacteriales</taxon>
        <taxon>Nocardiaceae</taxon>
        <taxon>Rhodococcus</taxon>
    </lineage>
</organism>